<comment type="caution">
    <text evidence="7">The sequence shown here is derived from an EMBL/GenBank/DDBJ whole genome shotgun (WGS) entry which is preliminary data.</text>
</comment>
<evidence type="ECO:0000313" key="8">
    <source>
        <dbReference type="Proteomes" id="UP000236416"/>
    </source>
</evidence>
<dbReference type="PROSITE" id="PS01039">
    <property type="entry name" value="SBP_BACTERIAL_3"/>
    <property type="match status" value="1"/>
</dbReference>
<reference evidence="7 8" key="1">
    <citation type="submission" date="2018-01" db="EMBL/GenBank/DDBJ databases">
        <title>Genomic Sequence of Chromobacterium MWU13-2610 from wild cranberry bogs within the Cape Cod National Seashore.</title>
        <authorList>
            <person name="O'Hara-Hanley K."/>
            <person name="Soby S."/>
            <person name="Harrison A."/>
        </authorList>
    </citation>
    <scope>NUCLEOTIDE SEQUENCE [LARGE SCALE GENOMIC DNA]</scope>
    <source>
        <strain evidence="7 8">MWU13-2610</strain>
    </source>
</reference>
<evidence type="ECO:0000256" key="3">
    <source>
        <dbReference type="ARBA" id="ARBA00022729"/>
    </source>
</evidence>
<dbReference type="AlphaFoldDB" id="A0A2K4MMB7"/>
<dbReference type="SMART" id="SM00062">
    <property type="entry name" value="PBPb"/>
    <property type="match status" value="1"/>
</dbReference>
<dbReference type="InterPro" id="IPR001638">
    <property type="entry name" value="Solute-binding_3/MltF_N"/>
</dbReference>
<evidence type="ECO:0000259" key="6">
    <source>
        <dbReference type="SMART" id="SM00062"/>
    </source>
</evidence>
<dbReference type="InterPro" id="IPR018313">
    <property type="entry name" value="SBP_3_CS"/>
</dbReference>
<gene>
    <name evidence="7" type="ORF">C2134_12135</name>
</gene>
<evidence type="ECO:0000313" key="7">
    <source>
        <dbReference type="EMBL" id="POA98198.1"/>
    </source>
</evidence>
<feature type="chain" id="PRO_5014426582" evidence="5">
    <location>
        <begin position="23"/>
        <end position="263"/>
    </location>
</feature>
<dbReference type="EMBL" id="PPTF01000060">
    <property type="protein sequence ID" value="POA98198.1"/>
    <property type="molecule type" value="Genomic_DNA"/>
</dbReference>
<evidence type="ECO:0000256" key="2">
    <source>
        <dbReference type="ARBA" id="ARBA00010333"/>
    </source>
</evidence>
<evidence type="ECO:0000256" key="5">
    <source>
        <dbReference type="SAM" id="SignalP"/>
    </source>
</evidence>
<keyword evidence="8" id="KW-1185">Reference proteome</keyword>
<dbReference type="Gene3D" id="3.40.190.10">
    <property type="entry name" value="Periplasmic binding protein-like II"/>
    <property type="match status" value="2"/>
</dbReference>
<keyword evidence="3 5" id="KW-0732">Signal</keyword>
<evidence type="ECO:0000256" key="4">
    <source>
        <dbReference type="RuleBase" id="RU003744"/>
    </source>
</evidence>
<dbReference type="SUPFAM" id="SSF53850">
    <property type="entry name" value="Periplasmic binding protein-like II"/>
    <property type="match status" value="1"/>
</dbReference>
<feature type="domain" description="Solute-binding protein family 3/N-terminal" evidence="6">
    <location>
        <begin position="33"/>
        <end position="255"/>
    </location>
</feature>
<feature type="signal peptide" evidence="5">
    <location>
        <begin position="1"/>
        <end position="22"/>
    </location>
</feature>
<dbReference type="GO" id="GO:0030313">
    <property type="term" value="C:cell envelope"/>
    <property type="evidence" value="ECO:0007669"/>
    <property type="project" value="UniProtKB-SubCell"/>
</dbReference>
<protein>
    <submittedName>
        <fullName evidence="7">Cystine ABC transporter substrate-binding protein</fullName>
    </submittedName>
</protein>
<name>A0A2K4MMB7_9NEIS</name>
<sequence>MKSRLLGILAMVLPLLLSTARADQLAQVQRKGVLEIGLEGTFPPYSFRAAAGAELQGFEVDFGRELAKQLGVQAHFHTIAWTHMLSSLSARRVDVVLNQVVATTERQRRFDFSIPYTYSGLQMVVRKADAARFHSAADLAGAHVGVGAETNYEQWLRSNAPQAHVHLYHDDLTKYDGLRRGEVDAIVINRLAALNLMLKTRGDLVAAGRMLAREDACVVMRKDNPQLLMRVNRAIGHLQRDGALLALSRKWFMADIVSRPDQP</sequence>
<organism evidence="7 8">
    <name type="scientific">Chromobacterium sinusclupearum</name>
    <dbReference type="NCBI Taxonomy" id="2077146"/>
    <lineage>
        <taxon>Bacteria</taxon>
        <taxon>Pseudomonadati</taxon>
        <taxon>Pseudomonadota</taxon>
        <taxon>Betaproteobacteria</taxon>
        <taxon>Neisseriales</taxon>
        <taxon>Chromobacteriaceae</taxon>
        <taxon>Chromobacterium</taxon>
    </lineage>
</organism>
<comment type="subcellular location">
    <subcellularLocation>
        <location evidence="1">Cell envelope</location>
    </subcellularLocation>
</comment>
<dbReference type="RefSeq" id="WP_103320373.1">
    <property type="nucleotide sequence ID" value="NZ_PPTF01000060.1"/>
</dbReference>
<accession>A0A2K4MMB7</accession>
<dbReference type="PANTHER" id="PTHR35936">
    <property type="entry name" value="MEMBRANE-BOUND LYTIC MUREIN TRANSGLYCOSYLASE F"/>
    <property type="match status" value="1"/>
</dbReference>
<dbReference type="Proteomes" id="UP000236416">
    <property type="component" value="Unassembled WGS sequence"/>
</dbReference>
<evidence type="ECO:0000256" key="1">
    <source>
        <dbReference type="ARBA" id="ARBA00004196"/>
    </source>
</evidence>
<dbReference type="Pfam" id="PF00497">
    <property type="entry name" value="SBP_bac_3"/>
    <property type="match status" value="1"/>
</dbReference>
<dbReference type="PANTHER" id="PTHR35936:SF35">
    <property type="entry name" value="L-CYSTINE-BINDING PROTEIN TCYJ"/>
    <property type="match status" value="1"/>
</dbReference>
<comment type="similarity">
    <text evidence="2 4">Belongs to the bacterial solute-binding protein 3 family.</text>
</comment>
<proteinExistence type="inferred from homology"/>